<evidence type="ECO:0000256" key="4">
    <source>
        <dbReference type="ARBA" id="ARBA00023125"/>
    </source>
</evidence>
<evidence type="ECO:0000256" key="3">
    <source>
        <dbReference type="ARBA" id="ARBA00023015"/>
    </source>
</evidence>
<dbReference type="Gene3D" id="1.10.8.60">
    <property type="match status" value="1"/>
</dbReference>
<dbReference type="Pfam" id="PF01590">
    <property type="entry name" value="GAF"/>
    <property type="match status" value="1"/>
</dbReference>
<dbReference type="Proteomes" id="UP001058461">
    <property type="component" value="Chromosome"/>
</dbReference>
<dbReference type="InterPro" id="IPR009057">
    <property type="entry name" value="Homeodomain-like_sf"/>
</dbReference>
<evidence type="ECO:0000259" key="7">
    <source>
        <dbReference type="PROSITE" id="PS50045"/>
    </source>
</evidence>
<name>A0ABY5HNF4_9GAMM</name>
<keyword evidence="9" id="KW-1185">Reference proteome</keyword>
<dbReference type="InterPro" id="IPR003018">
    <property type="entry name" value="GAF"/>
</dbReference>
<evidence type="ECO:0000256" key="2">
    <source>
        <dbReference type="ARBA" id="ARBA00022840"/>
    </source>
</evidence>
<dbReference type="InterPro" id="IPR003593">
    <property type="entry name" value="AAA+_ATPase"/>
</dbReference>
<dbReference type="CDD" id="cd00009">
    <property type="entry name" value="AAA"/>
    <property type="match status" value="1"/>
</dbReference>
<feature type="region of interest" description="Disordered" evidence="6">
    <location>
        <begin position="297"/>
        <end position="317"/>
    </location>
</feature>
<dbReference type="PANTHER" id="PTHR32071:SF77">
    <property type="entry name" value="TRANSCRIPTIONAL REGULATORY PROTEIN"/>
    <property type="match status" value="1"/>
</dbReference>
<dbReference type="Gene3D" id="3.40.50.300">
    <property type="entry name" value="P-loop containing nucleotide triphosphate hydrolases"/>
    <property type="match status" value="1"/>
</dbReference>
<evidence type="ECO:0000313" key="8">
    <source>
        <dbReference type="EMBL" id="UTW13840.1"/>
    </source>
</evidence>
<dbReference type="SMART" id="SM00382">
    <property type="entry name" value="AAA"/>
    <property type="match status" value="1"/>
</dbReference>
<proteinExistence type="predicted"/>
<dbReference type="Pfam" id="PF25601">
    <property type="entry name" value="AAA_lid_14"/>
    <property type="match status" value="1"/>
</dbReference>
<evidence type="ECO:0000256" key="6">
    <source>
        <dbReference type="SAM" id="MobiDB-lite"/>
    </source>
</evidence>
<dbReference type="SUPFAM" id="SSF46689">
    <property type="entry name" value="Homeodomain-like"/>
    <property type="match status" value="1"/>
</dbReference>
<dbReference type="Gene3D" id="3.30.450.40">
    <property type="match status" value="1"/>
</dbReference>
<dbReference type="InterPro" id="IPR002078">
    <property type="entry name" value="Sigma_54_int"/>
</dbReference>
<keyword evidence="1" id="KW-0547">Nucleotide-binding</keyword>
<reference evidence="8" key="1">
    <citation type="submission" date="2021-04" db="EMBL/GenBank/DDBJ databases">
        <title>Oceanospirillales bacteria with DddD are important DMSP degraders in coastal seawater.</title>
        <authorList>
            <person name="Liu J."/>
        </authorList>
    </citation>
    <scope>NUCLEOTIDE SEQUENCE</scope>
    <source>
        <strain evidence="8">D13-1</strain>
    </source>
</reference>
<dbReference type="PROSITE" id="PS00675">
    <property type="entry name" value="SIGMA54_INTERACT_1"/>
    <property type="match status" value="1"/>
</dbReference>
<keyword evidence="5" id="KW-0804">Transcription</keyword>
<dbReference type="InterPro" id="IPR058031">
    <property type="entry name" value="AAA_lid_NorR"/>
</dbReference>
<protein>
    <submittedName>
        <fullName evidence="8">Sigma-54-dependent Fis family transcriptional regulator</fullName>
    </submittedName>
</protein>
<dbReference type="InterPro" id="IPR025736">
    <property type="entry name" value="PucR_C-HTH_dom"/>
</dbReference>
<gene>
    <name evidence="8" type="ORF">KDW95_09480</name>
</gene>
<dbReference type="Pfam" id="PF13556">
    <property type="entry name" value="HTH_30"/>
    <property type="match status" value="1"/>
</dbReference>
<evidence type="ECO:0000256" key="5">
    <source>
        <dbReference type="ARBA" id="ARBA00023163"/>
    </source>
</evidence>
<keyword evidence="4" id="KW-0238">DNA-binding</keyword>
<feature type="domain" description="Sigma-54 factor interaction" evidence="7">
    <location>
        <begin position="333"/>
        <end position="553"/>
    </location>
</feature>
<evidence type="ECO:0000256" key="1">
    <source>
        <dbReference type="ARBA" id="ARBA00022741"/>
    </source>
</evidence>
<keyword evidence="3" id="KW-0805">Transcription regulation</keyword>
<dbReference type="PRINTS" id="PR01590">
    <property type="entry name" value="HTHFIS"/>
</dbReference>
<dbReference type="InterPro" id="IPR002197">
    <property type="entry name" value="HTH_Fis"/>
</dbReference>
<organism evidence="8 9">
    <name type="scientific">Marinobacterium rhizophilum</name>
    <dbReference type="NCBI Taxonomy" id="420402"/>
    <lineage>
        <taxon>Bacteria</taxon>
        <taxon>Pseudomonadati</taxon>
        <taxon>Pseudomonadota</taxon>
        <taxon>Gammaproteobacteria</taxon>
        <taxon>Oceanospirillales</taxon>
        <taxon>Oceanospirillaceae</taxon>
        <taxon>Marinobacterium</taxon>
    </lineage>
</organism>
<dbReference type="Pfam" id="PF00158">
    <property type="entry name" value="Sigma54_activat"/>
    <property type="match status" value="1"/>
</dbReference>
<dbReference type="InterPro" id="IPR029016">
    <property type="entry name" value="GAF-like_dom_sf"/>
</dbReference>
<feature type="region of interest" description="Disordered" evidence="6">
    <location>
        <begin position="577"/>
        <end position="622"/>
    </location>
</feature>
<dbReference type="PROSITE" id="PS50045">
    <property type="entry name" value="SIGMA54_INTERACT_4"/>
    <property type="match status" value="1"/>
</dbReference>
<keyword evidence="2" id="KW-0067">ATP-binding</keyword>
<dbReference type="InterPro" id="IPR025662">
    <property type="entry name" value="Sigma_54_int_dom_ATP-bd_1"/>
</dbReference>
<dbReference type="InterPro" id="IPR027417">
    <property type="entry name" value="P-loop_NTPase"/>
</dbReference>
<feature type="compositionally biased region" description="Low complexity" evidence="6">
    <location>
        <begin position="579"/>
        <end position="588"/>
    </location>
</feature>
<sequence length="665" mass="73442">MSIATSDTSHDRLILDSWERCRAYGLDHGSQPGLQQLASSECKVLREEHNALVHTTGQEVLPFYENILSNSKCMILLTDCRGQVLNGWGDQRFVGPRQKAFFQQGTSWQERAHGTNAIGTAIASGQAVQVQRDEHFLKANRFMIGSAAPIFDVNRDLLGVLDVSSDAYLPQAHTLGMVKLMSQSVENRLIIKMFSAEHFVLTFNTNLDNIDSQWSGLLVFNEAGTVISANRRAELLLGYDLALASISQLFDCRLRDLKNQPELLPLQLKTPGQHHMYGVIKRPSQQVIQVVDFRQPQPAAPAPAPTPGSNTDPTRPRDGVIGLDQIGYGDARVDRCVRQAERIIEKDIPILIHGETGVGKEVFVKALHQHSSRSRFALVAVNCAAIPGELVESELFGYEKGAFTGASNKGAIGLIRKAHRGTLFLDEIGEMPLQAQARLLRVLQERKVTPLGSTESYPVDIKLVSATNRCLRSQVQDGHFRQDLYYRVTGLNIELPPLRERTDRRALFQQVHRLHRDPGQSAPLSEEILKLFDLHPWPGNIRQLISVLQIALAMADDDPIEAWHLPDDFFQDIEQQRNAPPASSAPGSIAQCPPHAPEQGEPAAQPSVADAASQPPAPLQEAASAEATLAAYSLHQGNISRTAKALGISRNTLYKRLRDLGLRQS</sequence>
<accession>A0ABY5HNF4</accession>
<dbReference type="PANTHER" id="PTHR32071">
    <property type="entry name" value="TRANSCRIPTIONAL REGULATORY PROTEIN"/>
    <property type="match status" value="1"/>
</dbReference>
<evidence type="ECO:0000313" key="9">
    <source>
        <dbReference type="Proteomes" id="UP001058461"/>
    </source>
</evidence>
<dbReference type="RefSeq" id="WP_255856031.1">
    <property type="nucleotide sequence ID" value="NZ_CP073347.1"/>
</dbReference>
<dbReference type="Gene3D" id="1.10.10.60">
    <property type="entry name" value="Homeodomain-like"/>
    <property type="match status" value="1"/>
</dbReference>
<dbReference type="EMBL" id="CP073347">
    <property type="protein sequence ID" value="UTW13840.1"/>
    <property type="molecule type" value="Genomic_DNA"/>
</dbReference>
<dbReference type="SUPFAM" id="SSF52540">
    <property type="entry name" value="P-loop containing nucleoside triphosphate hydrolases"/>
    <property type="match status" value="1"/>
</dbReference>